<dbReference type="RefSeq" id="WP_002687271.1">
    <property type="nucleotide sequence ID" value="NZ_CM001794.1"/>
</dbReference>
<dbReference type="InterPro" id="IPR027417">
    <property type="entry name" value="P-loop_NTPase"/>
</dbReference>
<dbReference type="Pfam" id="PF08352">
    <property type="entry name" value="oligo_HPY"/>
    <property type="match status" value="1"/>
</dbReference>
<accession>M2BCB1</accession>
<dbReference type="InterPro" id="IPR003439">
    <property type="entry name" value="ABC_transporter-like_ATP-bd"/>
</dbReference>
<dbReference type="PANTHER" id="PTHR43776">
    <property type="entry name" value="TRANSPORT ATP-BINDING PROTEIN"/>
    <property type="match status" value="1"/>
</dbReference>
<dbReference type="Gene3D" id="3.40.50.300">
    <property type="entry name" value="P-loop containing nucleotide triphosphate hydrolases"/>
    <property type="match status" value="1"/>
</dbReference>
<evidence type="ECO:0000313" key="6">
    <source>
        <dbReference type="EMBL" id="EMB33406.1"/>
    </source>
</evidence>
<dbReference type="GO" id="GO:0005524">
    <property type="term" value="F:ATP binding"/>
    <property type="evidence" value="ECO:0007669"/>
    <property type="project" value="UniProtKB-KW"/>
</dbReference>
<keyword evidence="4 6" id="KW-0067">ATP-binding</keyword>
<protein>
    <submittedName>
        <fullName evidence="6">Oligopeptide/dipeptide ABC transporter, ATP-binding protein</fullName>
    </submittedName>
</protein>
<comment type="caution">
    <text evidence="6">The sequence shown here is derived from an EMBL/GenBank/DDBJ whole genome shotgun (WGS) entry which is preliminary data.</text>
</comment>
<evidence type="ECO:0000256" key="2">
    <source>
        <dbReference type="ARBA" id="ARBA00022448"/>
    </source>
</evidence>
<dbReference type="HOGENOM" id="CLU_000604_1_23_12"/>
<dbReference type="SMART" id="SM00382">
    <property type="entry name" value="AAA"/>
    <property type="match status" value="1"/>
</dbReference>
<dbReference type="PATRIC" id="fig|999431.4.peg.422"/>
<feature type="domain" description="ABC transporter" evidence="5">
    <location>
        <begin position="6"/>
        <end position="254"/>
    </location>
</feature>
<proteinExistence type="inferred from homology"/>
<dbReference type="GO" id="GO:0015833">
    <property type="term" value="P:peptide transport"/>
    <property type="evidence" value="ECO:0007669"/>
    <property type="project" value="InterPro"/>
</dbReference>
<dbReference type="GO" id="GO:0055085">
    <property type="term" value="P:transmembrane transport"/>
    <property type="evidence" value="ECO:0007669"/>
    <property type="project" value="UniProtKB-ARBA"/>
</dbReference>
<dbReference type="AlphaFoldDB" id="M2BCB1"/>
<reference evidence="6" key="1">
    <citation type="submission" date="2012-01" db="EMBL/GenBank/DDBJ databases">
        <title>The Genome Sequence of Treponema denticola H1-T.</title>
        <authorList>
            <consortium name="The Broad Institute Genome Sequencing Platform"/>
            <person name="Earl A."/>
            <person name="Ward D."/>
            <person name="Feldgarden M."/>
            <person name="Gevers D."/>
            <person name="Blanton J.M."/>
            <person name="Fenno C.J."/>
            <person name="Baranova O.V."/>
            <person name="Mathney J."/>
            <person name="Dewhirst F.E."/>
            <person name="Izard J."/>
            <person name="Young S.K."/>
            <person name="Zeng Q."/>
            <person name="Gargeya S."/>
            <person name="Fitzgerald M."/>
            <person name="Haas B."/>
            <person name="Abouelleil A."/>
            <person name="Alvarado L."/>
            <person name="Arachchi H.M."/>
            <person name="Berlin A."/>
            <person name="Chapman S.B."/>
            <person name="Gearin G."/>
            <person name="Goldberg J."/>
            <person name="Griggs A."/>
            <person name="Gujja S."/>
            <person name="Hansen M."/>
            <person name="Heiman D."/>
            <person name="Howarth C."/>
            <person name="Larimer J."/>
            <person name="Lui A."/>
            <person name="MacDonald P.J.P."/>
            <person name="McCowen C."/>
            <person name="Montmayeur A."/>
            <person name="Murphy C."/>
            <person name="Neiman D."/>
            <person name="Pearson M."/>
            <person name="Priest M."/>
            <person name="Roberts A."/>
            <person name="Saif S."/>
            <person name="Shea T."/>
            <person name="Sisk P."/>
            <person name="Stolte C."/>
            <person name="Sykes S."/>
            <person name="Wortman J."/>
            <person name="Nusbaum C."/>
            <person name="Birren B."/>
        </authorList>
    </citation>
    <scope>NUCLEOTIDE SEQUENCE [LARGE SCALE GENOMIC DNA]</scope>
    <source>
        <strain evidence="6">H1-T</strain>
    </source>
</reference>
<dbReference type="EMBL" id="AGDW01000007">
    <property type="protein sequence ID" value="EMB33406.1"/>
    <property type="molecule type" value="Genomic_DNA"/>
</dbReference>
<evidence type="ECO:0000259" key="5">
    <source>
        <dbReference type="PROSITE" id="PS50893"/>
    </source>
</evidence>
<dbReference type="Proteomes" id="UP000011708">
    <property type="component" value="Chromosome"/>
</dbReference>
<sequence>MNSDLFQIQNLTKEYSNSFLYKKGKTIVAVDNISFTIKENEIFGLVGESGCGKSTLGRNILMMDKPTSGSIFYKGEQLNNKTKKQLLPFKRKMQIIYQDSYASFNPKRTIKQIIEEPLIVCTKLSDSERKDIIYNLIHKVGLNENYLKKLPHELSGGQKQRVGIARAISINPEFIVCDEPVSALDVSIQGQVLNMLKDLKKEYYLTYLFIGHDLPVIYNMADRVAVMFKGRIVEIGDTKTVFDNMAHPYTKDLFAAIPSIKAKNNATEIVKTNETPETQNCCYYYSRCRFRKDICKSSKPELKELTEGHSAACHNIL</sequence>
<dbReference type="GO" id="GO:0016887">
    <property type="term" value="F:ATP hydrolysis activity"/>
    <property type="evidence" value="ECO:0007669"/>
    <property type="project" value="InterPro"/>
</dbReference>
<evidence type="ECO:0000256" key="3">
    <source>
        <dbReference type="ARBA" id="ARBA00022741"/>
    </source>
</evidence>
<keyword evidence="3" id="KW-0547">Nucleotide-binding</keyword>
<organism evidence="6">
    <name type="scientific">Treponema denticola H1-T</name>
    <dbReference type="NCBI Taxonomy" id="999431"/>
    <lineage>
        <taxon>Bacteria</taxon>
        <taxon>Pseudomonadati</taxon>
        <taxon>Spirochaetota</taxon>
        <taxon>Spirochaetia</taxon>
        <taxon>Spirochaetales</taxon>
        <taxon>Treponemataceae</taxon>
        <taxon>Treponema</taxon>
    </lineage>
</organism>
<gene>
    <name evidence="6" type="ORF">HMPREF9725_00407</name>
</gene>
<dbReference type="NCBIfam" id="TIGR01727">
    <property type="entry name" value="oligo_HPY"/>
    <property type="match status" value="1"/>
</dbReference>
<dbReference type="InterPro" id="IPR003593">
    <property type="entry name" value="AAA+_ATPase"/>
</dbReference>
<dbReference type="InterPro" id="IPR050319">
    <property type="entry name" value="ABC_transp_ATP-bind"/>
</dbReference>
<dbReference type="InterPro" id="IPR013563">
    <property type="entry name" value="Oligopep_ABC_C"/>
</dbReference>
<evidence type="ECO:0000256" key="4">
    <source>
        <dbReference type="ARBA" id="ARBA00022840"/>
    </source>
</evidence>
<keyword evidence="2" id="KW-0813">Transport</keyword>
<dbReference type="Pfam" id="PF00005">
    <property type="entry name" value="ABC_tran"/>
    <property type="match status" value="1"/>
</dbReference>
<dbReference type="FunFam" id="3.40.50.300:FF:000016">
    <property type="entry name" value="Oligopeptide ABC transporter ATP-binding component"/>
    <property type="match status" value="1"/>
</dbReference>
<dbReference type="PROSITE" id="PS50893">
    <property type="entry name" value="ABC_TRANSPORTER_2"/>
    <property type="match status" value="1"/>
</dbReference>
<dbReference type="PANTHER" id="PTHR43776:SF7">
    <property type="entry name" value="D,D-DIPEPTIDE TRANSPORT ATP-BINDING PROTEIN DDPF-RELATED"/>
    <property type="match status" value="1"/>
</dbReference>
<name>M2BCB1_TREDN</name>
<dbReference type="InterPro" id="IPR017871">
    <property type="entry name" value="ABC_transporter-like_CS"/>
</dbReference>
<dbReference type="SUPFAM" id="SSF52540">
    <property type="entry name" value="P-loop containing nucleoside triphosphate hydrolases"/>
    <property type="match status" value="1"/>
</dbReference>
<evidence type="ECO:0000256" key="1">
    <source>
        <dbReference type="ARBA" id="ARBA00005417"/>
    </source>
</evidence>
<comment type="similarity">
    <text evidence="1">Belongs to the ABC transporter superfamily.</text>
</comment>
<dbReference type="CDD" id="cd03257">
    <property type="entry name" value="ABC_NikE_OppD_transporters"/>
    <property type="match status" value="1"/>
</dbReference>
<dbReference type="PROSITE" id="PS00211">
    <property type="entry name" value="ABC_TRANSPORTER_1"/>
    <property type="match status" value="1"/>
</dbReference>